<evidence type="ECO:0000256" key="2">
    <source>
        <dbReference type="SAM" id="Phobius"/>
    </source>
</evidence>
<gene>
    <name evidence="3" type="ORF">KHY36_11215</name>
</gene>
<feature type="region of interest" description="Disordered" evidence="1">
    <location>
        <begin position="27"/>
        <end position="254"/>
    </location>
</feature>
<keyword evidence="2" id="KW-1133">Transmembrane helix</keyword>
<reference evidence="3" key="1">
    <citation type="submission" date="2021-02" db="EMBL/GenBank/DDBJ databases">
        <title>Infant gut strain persistence is associated with maternal origin, phylogeny, and functional potential including surface adhesion and iron acquisition.</title>
        <authorList>
            <person name="Lou Y.C."/>
        </authorList>
    </citation>
    <scope>NUCLEOTIDE SEQUENCE</scope>
    <source>
        <strain evidence="3">L3_101_000M1_dasL3_101_000M1_concoct_87</strain>
    </source>
</reference>
<comment type="caution">
    <text evidence="3">The sequence shown here is derived from an EMBL/GenBank/DDBJ whole genome shotgun (WGS) entry which is preliminary data.</text>
</comment>
<feature type="compositionally biased region" description="Pro residues" evidence="1">
    <location>
        <begin position="231"/>
        <end position="244"/>
    </location>
</feature>
<feature type="compositionally biased region" description="Polar residues" evidence="1">
    <location>
        <begin position="221"/>
        <end position="230"/>
    </location>
</feature>
<accession>A0A943HJW4</accession>
<feature type="region of interest" description="Disordered" evidence="1">
    <location>
        <begin position="309"/>
        <end position="351"/>
    </location>
</feature>
<proteinExistence type="predicted"/>
<evidence type="ECO:0000313" key="4">
    <source>
        <dbReference type="Proteomes" id="UP000759273"/>
    </source>
</evidence>
<feature type="compositionally biased region" description="Low complexity" evidence="1">
    <location>
        <begin position="48"/>
        <end position="63"/>
    </location>
</feature>
<dbReference type="EMBL" id="JAGZGG010000029">
    <property type="protein sequence ID" value="MBS5333081.1"/>
    <property type="molecule type" value="Genomic_DNA"/>
</dbReference>
<feature type="compositionally biased region" description="Pro residues" evidence="1">
    <location>
        <begin position="188"/>
        <end position="198"/>
    </location>
</feature>
<organism evidence="3 4">
    <name type="scientific">Subdoligranulum variabile</name>
    <dbReference type="NCBI Taxonomy" id="214851"/>
    <lineage>
        <taxon>Bacteria</taxon>
        <taxon>Bacillati</taxon>
        <taxon>Bacillota</taxon>
        <taxon>Clostridia</taxon>
        <taxon>Eubacteriales</taxon>
        <taxon>Oscillospiraceae</taxon>
        <taxon>Subdoligranulum</taxon>
    </lineage>
</organism>
<protein>
    <submittedName>
        <fullName evidence="3">Zinc-ribbon domain-containing protein</fullName>
    </submittedName>
</protein>
<name>A0A943HJW4_9FIRM</name>
<dbReference type="Proteomes" id="UP000759273">
    <property type="component" value="Unassembled WGS sequence"/>
</dbReference>
<keyword evidence="2" id="KW-0472">Membrane</keyword>
<feature type="transmembrane region" description="Helical" evidence="2">
    <location>
        <begin position="261"/>
        <end position="280"/>
    </location>
</feature>
<feature type="compositionally biased region" description="Pro residues" evidence="1">
    <location>
        <begin position="168"/>
        <end position="181"/>
    </location>
</feature>
<keyword evidence="2" id="KW-0812">Transmembrane</keyword>
<evidence type="ECO:0000256" key="1">
    <source>
        <dbReference type="SAM" id="MobiDB-lite"/>
    </source>
</evidence>
<feature type="compositionally biased region" description="Low complexity" evidence="1">
    <location>
        <begin position="323"/>
        <end position="351"/>
    </location>
</feature>
<evidence type="ECO:0000313" key="3">
    <source>
        <dbReference type="EMBL" id="MBS5333081.1"/>
    </source>
</evidence>
<feature type="compositionally biased region" description="Low complexity" evidence="1">
    <location>
        <begin position="199"/>
        <end position="213"/>
    </location>
</feature>
<dbReference type="AlphaFoldDB" id="A0A943HJW4"/>
<sequence>MFCGNCGKPIAYANAKFCPACGAPVRVQPDAANEPPKVPVPPRPEEPGTPGVPVVEPTPATVGQDAPIPPQPAAATPEKPQVATVSEPEYPDDDATRIVTPAPEPGEDEGATRIFGFDEPAAPIAEQPAAAPQPETPPAPEATAPLFASAAPSDPNPMSVGPNSNAAPIPPQPAAATPEPPQAAHEPNPAPAQSPFPQPAAATPEPPQAAHEPNPAPAQSPFPQSVQPTQPITPNPTWQTPPEPEVFSGAKKEKKPGNGPLIFVIVLAVLILAGGGLYFANDYFMLGLEKIPQKLGLVEEIVPDETTGETALPAAETPTGESTADTPAAEPTAQPAQTPAPAATAAPTTEPQAVAATADSVVLHGVPDGATITINGQNAAATVQNGDAALSKAALGDAAQLRVIVNQGGNWRAAAIWYTADQGSEITLSDSDFLYSGSEDGYLEPDDAFLENVALNYYKAFLNAVNDHDLSEMRFSTARNTDEQSSHVFSDLNAGNTYDTSTASCTLDDSSITWGTYSLTVNVSYMCVREDRDTAVREINSNHRTICMVWQDGMWQVDDIAFLSDDDFAAHKYADLNK</sequence>
<feature type="compositionally biased region" description="Low complexity" evidence="1">
    <location>
        <begin position="119"/>
        <end position="133"/>
    </location>
</feature>